<dbReference type="GO" id="GO:0006308">
    <property type="term" value="P:DNA catabolic process"/>
    <property type="evidence" value="ECO:0007669"/>
    <property type="project" value="UniProtKB-UniRule"/>
</dbReference>
<evidence type="ECO:0000256" key="1">
    <source>
        <dbReference type="ARBA" id="ARBA00022490"/>
    </source>
</evidence>
<evidence type="ECO:0000256" key="3">
    <source>
        <dbReference type="ARBA" id="ARBA00022801"/>
    </source>
</evidence>
<evidence type="ECO:0000313" key="9">
    <source>
        <dbReference type="Proteomes" id="UP000271125"/>
    </source>
</evidence>
<keyword evidence="2" id="KW-0540">Nuclease</keyword>
<feature type="domain" description="Exonuclease VII large subunit C-terminal" evidence="6">
    <location>
        <begin position="125"/>
        <end position="347"/>
    </location>
</feature>
<dbReference type="EC" id="3.1.11.6" evidence="5"/>
<organism evidence="8 9">
    <name type="scientific">candidate division TA06 bacterium</name>
    <dbReference type="NCBI Taxonomy" id="2250710"/>
    <lineage>
        <taxon>Bacteria</taxon>
        <taxon>Bacteria division TA06</taxon>
    </lineage>
</organism>
<dbReference type="CDD" id="cd04489">
    <property type="entry name" value="ExoVII_LU_OBF"/>
    <property type="match status" value="1"/>
</dbReference>
<dbReference type="PANTHER" id="PTHR30008:SF0">
    <property type="entry name" value="EXODEOXYRIBONUCLEASE 7 LARGE SUBUNIT"/>
    <property type="match status" value="1"/>
</dbReference>
<gene>
    <name evidence="8" type="ORF">DRP43_03995</name>
</gene>
<evidence type="ECO:0000256" key="4">
    <source>
        <dbReference type="ARBA" id="ARBA00022839"/>
    </source>
</evidence>
<protein>
    <recommendedName>
        <fullName evidence="5">Exodeoxyribonuclease VII large subunit</fullName>
        <ecNumber evidence="5">3.1.11.6</ecNumber>
    </recommendedName>
</protein>
<dbReference type="InterPro" id="IPR025824">
    <property type="entry name" value="OB-fold_nuc-bd_dom"/>
</dbReference>
<keyword evidence="1" id="KW-0963">Cytoplasm</keyword>
<dbReference type="NCBIfam" id="TIGR00237">
    <property type="entry name" value="xseA"/>
    <property type="match status" value="1"/>
</dbReference>
<dbReference type="Pfam" id="PF02601">
    <property type="entry name" value="Exonuc_VII_L"/>
    <property type="match status" value="1"/>
</dbReference>
<dbReference type="Pfam" id="PF13742">
    <property type="entry name" value="tRNA_anti_2"/>
    <property type="match status" value="1"/>
</dbReference>
<comment type="caution">
    <text evidence="8">The sequence shown here is derived from an EMBL/GenBank/DDBJ whole genome shotgun (WGS) entry which is preliminary data.</text>
</comment>
<feature type="domain" description="OB-fold nucleic acid binding" evidence="7">
    <location>
        <begin position="10"/>
        <end position="102"/>
    </location>
</feature>
<dbReference type="GO" id="GO:0008855">
    <property type="term" value="F:exodeoxyribonuclease VII activity"/>
    <property type="evidence" value="ECO:0007669"/>
    <property type="project" value="UniProtKB-UniRule"/>
</dbReference>
<keyword evidence="4" id="KW-0269">Exonuclease</keyword>
<evidence type="ECO:0000256" key="5">
    <source>
        <dbReference type="NCBIfam" id="TIGR00237"/>
    </source>
</evidence>
<evidence type="ECO:0000313" key="8">
    <source>
        <dbReference type="EMBL" id="RKX69846.1"/>
    </source>
</evidence>
<dbReference type="InterPro" id="IPR003753">
    <property type="entry name" value="Exonuc_VII_L"/>
</dbReference>
<keyword evidence="3" id="KW-0378">Hydrolase</keyword>
<dbReference type="GO" id="GO:0003676">
    <property type="term" value="F:nucleic acid binding"/>
    <property type="evidence" value="ECO:0007669"/>
    <property type="project" value="InterPro"/>
</dbReference>
<accession>A0A660SI88</accession>
<sequence>MSNQREEQIFTVSEINKLVKDILDNIPPIWVIGEISNCKLHISGHIYFSLKDENSQISCIMFKSYAKNLKLKLENGVKIKVFGDIGVYEKGGVYQIYVKEIREEGKGELQIAFEKLKNKLFEEGLFDKEHKIKIPEYPLNIGIITAKQAAAFKDVVNVLTRRAPFVKIILNPAQVQGDRAKQEIKAAIEEFNEYNNVDVILLVRGGGSIEDLWAFNEEIVARSIYDSHIPIITGIGHEVDFTIADFVSDLRAPTPSSAAEIVIKSKFDIESIINNLRQRILKDIIRNLNRREDLIVNYKKSYGLNRFVDIIRQKRVDIDRIHLVLTGTLLQEINDKLKSLTFLKKRVENTNYRNILKRGYIISRKDGEIVKSKNDINLYDR</sequence>
<dbReference type="Proteomes" id="UP000271125">
    <property type="component" value="Unassembled WGS sequence"/>
</dbReference>
<dbReference type="HAMAP" id="MF_00378">
    <property type="entry name" value="Exonuc_7_L"/>
    <property type="match status" value="1"/>
</dbReference>
<dbReference type="EMBL" id="QNBD01000167">
    <property type="protein sequence ID" value="RKX69846.1"/>
    <property type="molecule type" value="Genomic_DNA"/>
</dbReference>
<feature type="non-terminal residue" evidence="8">
    <location>
        <position position="381"/>
    </location>
</feature>
<evidence type="ECO:0000259" key="6">
    <source>
        <dbReference type="Pfam" id="PF02601"/>
    </source>
</evidence>
<dbReference type="PANTHER" id="PTHR30008">
    <property type="entry name" value="EXODEOXYRIBONUCLEASE 7 LARGE SUBUNIT"/>
    <property type="match status" value="1"/>
</dbReference>
<proteinExistence type="inferred from homology"/>
<dbReference type="AlphaFoldDB" id="A0A660SI88"/>
<evidence type="ECO:0000259" key="7">
    <source>
        <dbReference type="Pfam" id="PF13742"/>
    </source>
</evidence>
<dbReference type="GO" id="GO:0009318">
    <property type="term" value="C:exodeoxyribonuclease VII complex"/>
    <property type="evidence" value="ECO:0007669"/>
    <property type="project" value="UniProtKB-UniRule"/>
</dbReference>
<reference evidence="8 9" key="1">
    <citation type="submission" date="2018-06" db="EMBL/GenBank/DDBJ databases">
        <title>Extensive metabolic versatility and redundancy in microbially diverse, dynamic hydrothermal sediments.</title>
        <authorList>
            <person name="Dombrowski N."/>
            <person name="Teske A."/>
            <person name="Baker B.J."/>
        </authorList>
    </citation>
    <scope>NUCLEOTIDE SEQUENCE [LARGE SCALE GENOMIC DNA]</scope>
    <source>
        <strain evidence="8">B10_G13</strain>
    </source>
</reference>
<evidence type="ECO:0000256" key="2">
    <source>
        <dbReference type="ARBA" id="ARBA00022722"/>
    </source>
</evidence>
<dbReference type="InterPro" id="IPR020579">
    <property type="entry name" value="Exonuc_VII_lsu_C"/>
</dbReference>
<name>A0A660SI88_UNCT6</name>